<name>A0A1I1U968_9BACT</name>
<dbReference type="InterPro" id="IPR023401">
    <property type="entry name" value="ODC_N"/>
</dbReference>
<accession>A0A1I1U968</accession>
<evidence type="ECO:0000313" key="3">
    <source>
        <dbReference type="Proteomes" id="UP000199400"/>
    </source>
</evidence>
<dbReference type="PANTHER" id="PTHR13812:SF19">
    <property type="entry name" value="KETIMINE REDUCTASE MU-CRYSTALLIN"/>
    <property type="match status" value="1"/>
</dbReference>
<dbReference type="OrthoDB" id="5495968at2"/>
<dbReference type="InterPro" id="IPR003462">
    <property type="entry name" value="ODC_Mu_crystall"/>
</dbReference>
<dbReference type="RefSeq" id="WP_143140244.1">
    <property type="nucleotide sequence ID" value="NZ_FOMX01000003.1"/>
</dbReference>
<dbReference type="PANTHER" id="PTHR13812">
    <property type="entry name" value="KETIMINE REDUCTASE MU-CRYSTALLIN"/>
    <property type="match status" value="1"/>
</dbReference>
<organism evidence="2 3">
    <name type="scientific">Nannocystis exedens</name>
    <dbReference type="NCBI Taxonomy" id="54"/>
    <lineage>
        <taxon>Bacteria</taxon>
        <taxon>Pseudomonadati</taxon>
        <taxon>Myxococcota</taxon>
        <taxon>Polyangia</taxon>
        <taxon>Nannocystales</taxon>
        <taxon>Nannocystaceae</taxon>
        <taxon>Nannocystis</taxon>
    </lineage>
</organism>
<dbReference type="EMBL" id="FOMX01000003">
    <property type="protein sequence ID" value="SFD67319.1"/>
    <property type="molecule type" value="Genomic_DNA"/>
</dbReference>
<dbReference type="GO" id="GO:0016491">
    <property type="term" value="F:oxidoreductase activity"/>
    <property type="evidence" value="ECO:0007669"/>
    <property type="project" value="UniProtKB-ARBA"/>
</dbReference>
<proteinExistence type="inferred from homology"/>
<keyword evidence="3" id="KW-1185">Reference proteome</keyword>
<sequence length="334" mass="35538">MTTVILTQREIRQLLPMTECIEQMAEVLTALARDEATSPLRWGMRLAGGAILGMMPATLHSRRALGLKIVAVFPHNHGTPFDSHQGLVTLFDAETGAPRAILDATEVTAIRTAAVSAVATRVLAREAADDLAILGAGTQAWTHLEAMLCVRPVRRVRVFSATPANREAFARQAEQRFAVEVRAVDSARAAVEGASLVCTTTSAREPVLLGDWLAPGTHVNAVGACVPSARELDARAVARARLYVDRCESALAESGDFLLARAEGVVDDAHILGELGELLCGACEGRRSDDDVTLFKSLGLGIEDVAVAHYLHGRALATGVGVQVELGGRRRLGE</sequence>
<dbReference type="Gene3D" id="3.30.1780.10">
    <property type="entry name" value="ornithine cyclodeaminase, domain 1"/>
    <property type="match status" value="1"/>
</dbReference>
<gene>
    <name evidence="2" type="ORF">SAMN02745121_01065</name>
</gene>
<dbReference type="FunFam" id="3.40.50.720:FF:000311">
    <property type="entry name" value="Ornithine cyclodeaminase"/>
    <property type="match status" value="1"/>
</dbReference>
<dbReference type="Proteomes" id="UP000199400">
    <property type="component" value="Unassembled WGS sequence"/>
</dbReference>
<dbReference type="AlphaFoldDB" id="A0A1I1U968"/>
<evidence type="ECO:0000313" key="2">
    <source>
        <dbReference type="EMBL" id="SFD67319.1"/>
    </source>
</evidence>
<dbReference type="PIRSF" id="PIRSF001439">
    <property type="entry name" value="CryM"/>
    <property type="match status" value="1"/>
</dbReference>
<comment type="similarity">
    <text evidence="1">Belongs to the ornithine cyclodeaminase/mu-crystallin family.</text>
</comment>
<dbReference type="InterPro" id="IPR036291">
    <property type="entry name" value="NAD(P)-bd_dom_sf"/>
</dbReference>
<dbReference type="Pfam" id="PF02423">
    <property type="entry name" value="OCD_Mu_crystall"/>
    <property type="match status" value="1"/>
</dbReference>
<protein>
    <submittedName>
        <fullName evidence="2">Ornithine cyclodeaminase</fullName>
    </submittedName>
</protein>
<dbReference type="Gene3D" id="3.40.50.720">
    <property type="entry name" value="NAD(P)-binding Rossmann-like Domain"/>
    <property type="match status" value="1"/>
</dbReference>
<dbReference type="GO" id="GO:0005737">
    <property type="term" value="C:cytoplasm"/>
    <property type="evidence" value="ECO:0007669"/>
    <property type="project" value="TreeGrafter"/>
</dbReference>
<dbReference type="STRING" id="54.SAMN02745121_01065"/>
<evidence type="ECO:0000256" key="1">
    <source>
        <dbReference type="ARBA" id="ARBA00008903"/>
    </source>
</evidence>
<reference evidence="3" key="1">
    <citation type="submission" date="2016-10" db="EMBL/GenBank/DDBJ databases">
        <authorList>
            <person name="Varghese N."/>
            <person name="Submissions S."/>
        </authorList>
    </citation>
    <scope>NUCLEOTIDE SEQUENCE [LARGE SCALE GENOMIC DNA]</scope>
    <source>
        <strain evidence="3">ATCC 25963</strain>
    </source>
</reference>
<dbReference type="GO" id="GO:0019752">
    <property type="term" value="P:carboxylic acid metabolic process"/>
    <property type="evidence" value="ECO:0007669"/>
    <property type="project" value="UniProtKB-ARBA"/>
</dbReference>
<dbReference type="SUPFAM" id="SSF51735">
    <property type="entry name" value="NAD(P)-binding Rossmann-fold domains"/>
    <property type="match status" value="1"/>
</dbReference>